<evidence type="ECO:0000256" key="3">
    <source>
        <dbReference type="ARBA" id="ARBA00022640"/>
    </source>
</evidence>
<dbReference type="InterPro" id="IPR022796">
    <property type="entry name" value="Chloroa_b-bind"/>
</dbReference>
<dbReference type="AlphaFoldDB" id="A0A813J9K4"/>
<feature type="transmembrane region" description="Helical" evidence="4">
    <location>
        <begin position="289"/>
        <end position="307"/>
    </location>
</feature>
<name>A0A813J9K4_POLGL</name>
<comment type="subcellular location">
    <subcellularLocation>
        <location evidence="1">Plastid</location>
        <location evidence="1">Chloroplast</location>
    </subcellularLocation>
</comment>
<keyword evidence="3" id="KW-0934">Plastid</keyword>
<evidence type="ECO:0000256" key="2">
    <source>
        <dbReference type="ARBA" id="ARBA00022528"/>
    </source>
</evidence>
<keyword evidence="4" id="KW-1133">Transmembrane helix</keyword>
<accession>A0A813J9K4</accession>
<feature type="non-terminal residue" evidence="5">
    <location>
        <position position="445"/>
    </location>
</feature>
<dbReference type="EMBL" id="CAJNNW010023837">
    <property type="protein sequence ID" value="CAE8671208.1"/>
    <property type="molecule type" value="Genomic_DNA"/>
</dbReference>
<feature type="transmembrane region" description="Helical" evidence="4">
    <location>
        <begin position="378"/>
        <end position="404"/>
    </location>
</feature>
<evidence type="ECO:0000313" key="6">
    <source>
        <dbReference type="Proteomes" id="UP000626109"/>
    </source>
</evidence>
<dbReference type="Gene3D" id="1.10.3460.10">
    <property type="entry name" value="Chlorophyll a/b binding protein domain"/>
    <property type="match status" value="1"/>
</dbReference>
<feature type="transmembrane region" description="Helical" evidence="4">
    <location>
        <begin position="353"/>
        <end position="372"/>
    </location>
</feature>
<proteinExistence type="predicted"/>
<reference evidence="5" key="1">
    <citation type="submission" date="2021-02" db="EMBL/GenBank/DDBJ databases">
        <authorList>
            <person name="Dougan E. K."/>
            <person name="Rhodes N."/>
            <person name="Thang M."/>
            <person name="Chan C."/>
        </authorList>
    </citation>
    <scope>NUCLEOTIDE SEQUENCE</scope>
</reference>
<dbReference type="Pfam" id="PF00504">
    <property type="entry name" value="Chloroa_b-bind"/>
    <property type="match status" value="1"/>
</dbReference>
<feature type="transmembrane region" description="Helical" evidence="4">
    <location>
        <begin position="258"/>
        <end position="277"/>
    </location>
</feature>
<dbReference type="Proteomes" id="UP000626109">
    <property type="component" value="Unassembled WGS sequence"/>
</dbReference>
<keyword evidence="4" id="KW-0472">Membrane</keyword>
<evidence type="ECO:0000256" key="1">
    <source>
        <dbReference type="ARBA" id="ARBA00004229"/>
    </source>
</evidence>
<organism evidence="5 6">
    <name type="scientific">Polarella glacialis</name>
    <name type="common">Dinoflagellate</name>
    <dbReference type="NCBI Taxonomy" id="89957"/>
    <lineage>
        <taxon>Eukaryota</taxon>
        <taxon>Sar</taxon>
        <taxon>Alveolata</taxon>
        <taxon>Dinophyceae</taxon>
        <taxon>Suessiales</taxon>
        <taxon>Suessiaceae</taxon>
        <taxon>Polarella</taxon>
    </lineage>
</organism>
<protein>
    <recommendedName>
        <fullName evidence="7">Chlorophyll a-b binding protein, chloroplastic</fullName>
    </recommendedName>
</protein>
<evidence type="ECO:0000256" key="4">
    <source>
        <dbReference type="SAM" id="Phobius"/>
    </source>
</evidence>
<evidence type="ECO:0000313" key="5">
    <source>
        <dbReference type="EMBL" id="CAE8671208.1"/>
    </source>
</evidence>
<sequence length="445" mass="47822">ELGAPTPWRFASAPGAAGAPIPVPLSRPGLRRDARNGRLALLAAFASRRQGGFVASAVARRAVDEAVDEVEISEAGKAVEAMLVAEKELPEDGYGWDEKYVEKVAPFAPSKQVGATAPMGFFDPLGFTKEGDKEGYRKLAASEIKHGRIAMMASVGLLVQHYIKIPGFEKARASFSSQFDVVFSLPGNSSTHGRGRQKGRGQCLRMEVHHFAGLVAAECALLAFLEKGTSCLSNFQARKLCHAGTGLMLLQLESRQQLARYFVYAVGLCAMAMTWEVHPKLKPLRFGKARDIGMTAYMLVAMLWFSLELPVHVLAPMFFADPMGAVVGRYLSGLKDKGVANPVWWSRGGTTKTLGGSAAVLSFTVLTYAGPATLLQRLAVGLAAVLAEAVGGAYDNLFLVIVVVGSRMLMNAVEFGSPSLEHGRPQFTDVNMMPHSTHQAFMGFG</sequence>
<keyword evidence="2" id="KW-0150">Chloroplast</keyword>
<comment type="caution">
    <text evidence="5">The sequence shown here is derived from an EMBL/GenBank/DDBJ whole genome shotgun (WGS) entry which is preliminary data.</text>
</comment>
<dbReference type="GO" id="GO:0009507">
    <property type="term" value="C:chloroplast"/>
    <property type="evidence" value="ECO:0007669"/>
    <property type="project" value="UniProtKB-SubCell"/>
</dbReference>
<dbReference type="SUPFAM" id="SSF103511">
    <property type="entry name" value="Chlorophyll a-b binding protein"/>
    <property type="match status" value="1"/>
</dbReference>
<gene>
    <name evidence="5" type="ORF">PGLA2088_LOCUS17665</name>
</gene>
<keyword evidence="4" id="KW-0812">Transmembrane</keyword>
<evidence type="ECO:0008006" key="7">
    <source>
        <dbReference type="Google" id="ProtNLM"/>
    </source>
</evidence>